<protein>
    <recommendedName>
        <fullName evidence="2">Bacterial sugar transferase domain-containing protein</fullName>
    </recommendedName>
</protein>
<sequence>MRKLDEERSWVTDEQRLTRFGRTLRSTSLDELPSLWNVLRGDMSFVGPRPLLVEYLEQYSPAQARRHEVRPGITGLAQVNGRNHVRWSERFTLDVAYIENRGFWMDARILCATVRTVFTRQGISQDGHATMKRFGEGDG</sequence>
<evidence type="ECO:0000313" key="3">
    <source>
        <dbReference type="EMBL" id="GEK86232.1"/>
    </source>
</evidence>
<name>A0A511ADW6_9MICO</name>
<evidence type="ECO:0000259" key="2">
    <source>
        <dbReference type="Pfam" id="PF02397"/>
    </source>
</evidence>
<keyword evidence="4" id="KW-1185">Reference proteome</keyword>
<organism evidence="3 4">
    <name type="scientific">Microbacterium aerolatum</name>
    <dbReference type="NCBI Taxonomy" id="153731"/>
    <lineage>
        <taxon>Bacteria</taxon>
        <taxon>Bacillati</taxon>
        <taxon>Actinomycetota</taxon>
        <taxon>Actinomycetes</taxon>
        <taxon>Micrococcales</taxon>
        <taxon>Microbacteriaceae</taxon>
        <taxon>Microbacterium</taxon>
    </lineage>
</organism>
<accession>A0A511ADW6</accession>
<evidence type="ECO:0000313" key="4">
    <source>
        <dbReference type="Proteomes" id="UP000321225"/>
    </source>
</evidence>
<evidence type="ECO:0000256" key="1">
    <source>
        <dbReference type="ARBA" id="ARBA00006464"/>
    </source>
</evidence>
<dbReference type="PANTHER" id="PTHR30576">
    <property type="entry name" value="COLANIC BIOSYNTHESIS UDP-GLUCOSE LIPID CARRIER TRANSFERASE"/>
    <property type="match status" value="1"/>
</dbReference>
<dbReference type="Proteomes" id="UP000321225">
    <property type="component" value="Unassembled WGS sequence"/>
</dbReference>
<dbReference type="GO" id="GO:0016780">
    <property type="term" value="F:phosphotransferase activity, for other substituted phosphate groups"/>
    <property type="evidence" value="ECO:0007669"/>
    <property type="project" value="TreeGrafter"/>
</dbReference>
<dbReference type="PANTHER" id="PTHR30576:SF8">
    <property type="entry name" value="UNDECAPRENYL-PHOSPHATE GALACTOSE PHOSPHOTRANSFERASE"/>
    <property type="match status" value="1"/>
</dbReference>
<dbReference type="Pfam" id="PF02397">
    <property type="entry name" value="Bac_transf"/>
    <property type="match status" value="1"/>
</dbReference>
<gene>
    <name evidence="3" type="ORF">MAE01_14080</name>
</gene>
<feature type="domain" description="Bacterial sugar transferase" evidence="2">
    <location>
        <begin position="8"/>
        <end position="118"/>
    </location>
</feature>
<dbReference type="AlphaFoldDB" id="A0A511ADW6"/>
<proteinExistence type="inferred from homology"/>
<dbReference type="EMBL" id="BJUW01000005">
    <property type="protein sequence ID" value="GEK86232.1"/>
    <property type="molecule type" value="Genomic_DNA"/>
</dbReference>
<dbReference type="InterPro" id="IPR003362">
    <property type="entry name" value="Bact_transf"/>
</dbReference>
<reference evidence="3 4" key="1">
    <citation type="submission" date="2019-07" db="EMBL/GenBank/DDBJ databases">
        <title>Whole genome shotgun sequence of Microbacterium aerolatum NBRC 103071.</title>
        <authorList>
            <person name="Hosoyama A."/>
            <person name="Uohara A."/>
            <person name="Ohji S."/>
            <person name="Ichikawa N."/>
        </authorList>
    </citation>
    <scope>NUCLEOTIDE SEQUENCE [LARGE SCALE GENOMIC DNA]</scope>
    <source>
        <strain evidence="3 4">NBRC 103071</strain>
    </source>
</reference>
<comment type="similarity">
    <text evidence="1">Belongs to the bacterial sugar transferase family.</text>
</comment>
<comment type="caution">
    <text evidence="3">The sequence shown here is derived from an EMBL/GenBank/DDBJ whole genome shotgun (WGS) entry which is preliminary data.</text>
</comment>